<evidence type="ECO:0000256" key="5">
    <source>
        <dbReference type="ARBA" id="ARBA00023125"/>
    </source>
</evidence>
<keyword evidence="14" id="KW-1185">Reference proteome</keyword>
<comment type="function">
    <text evidence="9">TFIIF is a general transcription initiation factor that binds to RNA polymerase II and helps to recruit it to the initiation complex in collaboration with TFIIB.</text>
</comment>
<dbReference type="InterPro" id="IPR036388">
    <property type="entry name" value="WH-like_DNA-bd_sf"/>
</dbReference>
<dbReference type="GO" id="GO:0005674">
    <property type="term" value="C:transcription factor TFIIF complex"/>
    <property type="evidence" value="ECO:0007669"/>
    <property type="project" value="InterPro"/>
</dbReference>
<dbReference type="InterPro" id="IPR040450">
    <property type="entry name" value="TFIIF_beta_HTH"/>
</dbReference>
<dbReference type="PANTHER" id="PTHR10445">
    <property type="entry name" value="GENERAL TRANSCRIPTION FACTOR IIF SUBUNIT 2"/>
    <property type="match status" value="1"/>
</dbReference>
<dbReference type="eggNOG" id="KOG2905">
    <property type="taxonomic scope" value="Eukaryota"/>
</dbReference>
<dbReference type="PIRSF" id="PIRSF015849">
    <property type="entry name" value="TFIIF-beta"/>
    <property type="match status" value="1"/>
</dbReference>
<dbReference type="EMBL" id="GL379833">
    <property type="protein sequence ID" value="EGT51356.1"/>
    <property type="molecule type" value="Genomic_DNA"/>
</dbReference>
<dbReference type="STRING" id="135651.G0N387"/>
<evidence type="ECO:0000259" key="11">
    <source>
        <dbReference type="Pfam" id="PF02270"/>
    </source>
</evidence>
<dbReference type="GO" id="GO:0006368">
    <property type="term" value="P:transcription elongation by RNA polymerase II"/>
    <property type="evidence" value="ECO:0007669"/>
    <property type="project" value="UniProtKB-ARBA"/>
</dbReference>
<evidence type="ECO:0000256" key="10">
    <source>
        <dbReference type="SAM" id="MobiDB-lite"/>
    </source>
</evidence>
<dbReference type="InterPro" id="IPR040504">
    <property type="entry name" value="TFIIF_beta_N"/>
</dbReference>
<protein>
    <recommendedName>
        <fullName evidence="3 9">General transcription factor IIF subunit 2</fullName>
    </recommendedName>
    <alternativeName>
        <fullName evidence="8 9">Transcription initiation factor IIF subunit beta</fullName>
    </alternativeName>
</protein>
<evidence type="ECO:0000259" key="12">
    <source>
        <dbReference type="Pfam" id="PF17683"/>
    </source>
</evidence>
<evidence type="ECO:0000256" key="6">
    <source>
        <dbReference type="ARBA" id="ARBA00023163"/>
    </source>
</evidence>
<feature type="domain" description="TFIIF beta subunit N-terminal" evidence="12">
    <location>
        <begin position="18"/>
        <end position="120"/>
    </location>
</feature>
<dbReference type="CDD" id="cd07980">
    <property type="entry name" value="TFIIF_beta"/>
    <property type="match status" value="1"/>
</dbReference>
<name>G0N387_CAEBE</name>
<evidence type="ECO:0000256" key="2">
    <source>
        <dbReference type="ARBA" id="ARBA00009543"/>
    </source>
</evidence>
<evidence type="ECO:0000256" key="7">
    <source>
        <dbReference type="ARBA" id="ARBA00023242"/>
    </source>
</evidence>
<dbReference type="SUPFAM" id="SSF46785">
    <property type="entry name" value="Winged helix' DNA-binding domain"/>
    <property type="match status" value="1"/>
</dbReference>
<dbReference type="Pfam" id="PF02270">
    <property type="entry name" value="TFIIF_beta"/>
    <property type="match status" value="1"/>
</dbReference>
<evidence type="ECO:0000256" key="8">
    <source>
        <dbReference type="ARBA" id="ARBA00033388"/>
    </source>
</evidence>
<evidence type="ECO:0000256" key="1">
    <source>
        <dbReference type="ARBA" id="ARBA00004123"/>
    </source>
</evidence>
<dbReference type="Proteomes" id="UP000008068">
    <property type="component" value="Unassembled WGS sequence"/>
</dbReference>
<gene>
    <name evidence="13" type="ORF">CAEBREN_08139</name>
</gene>
<dbReference type="Pfam" id="PF17683">
    <property type="entry name" value="TFIIF_beta_N"/>
    <property type="match status" value="1"/>
</dbReference>
<dbReference type="GO" id="GO:0006367">
    <property type="term" value="P:transcription initiation at RNA polymerase II promoter"/>
    <property type="evidence" value="ECO:0007669"/>
    <property type="project" value="UniProtKB-UniRule"/>
</dbReference>
<keyword evidence="5 9" id="KW-0238">DNA-binding</keyword>
<dbReference type="FunCoup" id="G0N387">
    <property type="interactions" value="2600"/>
</dbReference>
<feature type="region of interest" description="Disordered" evidence="10">
    <location>
        <begin position="54"/>
        <end position="81"/>
    </location>
</feature>
<sequence>MTTRKRYSNDVECELAKRGIWLVKVPRYLSELWDANEGGVVGKLQIGAQVEFHSAKGLNPPKPKDDGEGTSSTTAPMPSEASEIPTQYSFILNDVRGQTMSLLSEDKTGLGSEAAVKTGKLAIEGRIIKKAECRPPATSKYMKMKLAHIVKNTQPKKTVKMIDKAAVKFKPVSVHAEDMIRSKAKKDGAKTYRADRDVLRQSLFKAFEKHSYYRLQDLQQLLQQPVSYVKEVLQEIAVYNTAPPHKSLWCLKPEYCNYKVNASSEQ</sequence>
<organism evidence="14">
    <name type="scientific">Caenorhabditis brenneri</name>
    <name type="common">Nematode worm</name>
    <dbReference type="NCBI Taxonomy" id="135651"/>
    <lineage>
        <taxon>Eukaryota</taxon>
        <taxon>Metazoa</taxon>
        <taxon>Ecdysozoa</taxon>
        <taxon>Nematoda</taxon>
        <taxon>Chromadorea</taxon>
        <taxon>Rhabditida</taxon>
        <taxon>Rhabditina</taxon>
        <taxon>Rhabditomorpha</taxon>
        <taxon>Rhabditoidea</taxon>
        <taxon>Rhabditidae</taxon>
        <taxon>Peloderinae</taxon>
        <taxon>Caenorhabditis</taxon>
    </lineage>
</organism>
<comment type="similarity">
    <text evidence="2 9">Belongs to the TFIIF beta subunit family.</text>
</comment>
<dbReference type="Gene3D" id="1.10.10.10">
    <property type="entry name" value="Winged helix-like DNA-binding domain superfamily/Winged helix DNA-binding domain"/>
    <property type="match status" value="1"/>
</dbReference>
<feature type="domain" description="TFIIF beta subunit HTH" evidence="11">
    <location>
        <begin position="193"/>
        <end position="255"/>
    </location>
</feature>
<evidence type="ECO:0000256" key="9">
    <source>
        <dbReference type="PIRNR" id="PIRNR015849"/>
    </source>
</evidence>
<dbReference type="OrthoDB" id="26094at2759"/>
<dbReference type="InterPro" id="IPR011039">
    <property type="entry name" value="TFIIF_interaction"/>
</dbReference>
<keyword evidence="7 9" id="KW-0539">Nucleus</keyword>
<dbReference type="OMA" id="PIADNCY"/>
<proteinExistence type="inferred from homology"/>
<keyword evidence="4 9" id="KW-0805">Transcription regulation</keyword>
<dbReference type="InterPro" id="IPR036390">
    <property type="entry name" value="WH_DNA-bd_sf"/>
</dbReference>
<comment type="subcellular location">
    <subcellularLocation>
        <location evidence="1 9">Nucleus</location>
    </subcellularLocation>
</comment>
<dbReference type="GO" id="GO:0003677">
    <property type="term" value="F:DNA binding"/>
    <property type="evidence" value="ECO:0007669"/>
    <property type="project" value="UniProtKB-UniRule"/>
</dbReference>
<dbReference type="HOGENOM" id="CLU_047858_1_0_1"/>
<dbReference type="AlphaFoldDB" id="G0N387"/>
<reference evidence="14" key="1">
    <citation type="submission" date="2011-07" db="EMBL/GenBank/DDBJ databases">
        <authorList>
            <consortium name="Caenorhabditis brenneri Sequencing and Analysis Consortium"/>
            <person name="Wilson R.K."/>
        </authorList>
    </citation>
    <scope>NUCLEOTIDE SEQUENCE [LARGE SCALE GENOMIC DNA]</scope>
    <source>
        <strain evidence="14">PB2801</strain>
    </source>
</reference>
<keyword evidence="6 9" id="KW-0804">Transcription</keyword>
<evidence type="ECO:0000313" key="14">
    <source>
        <dbReference type="Proteomes" id="UP000008068"/>
    </source>
</evidence>
<dbReference type="PANTHER" id="PTHR10445:SF0">
    <property type="entry name" value="GENERAL TRANSCRIPTION FACTOR IIF SUBUNIT 2"/>
    <property type="match status" value="1"/>
</dbReference>
<accession>G0N387</accession>
<evidence type="ECO:0000256" key="4">
    <source>
        <dbReference type="ARBA" id="ARBA00023015"/>
    </source>
</evidence>
<dbReference type="SUPFAM" id="SSF50916">
    <property type="entry name" value="Rap30/74 interaction domains"/>
    <property type="match status" value="1"/>
</dbReference>
<dbReference type="InParanoid" id="G0N387"/>
<evidence type="ECO:0000256" key="3">
    <source>
        <dbReference type="ARBA" id="ARBA00020815"/>
    </source>
</evidence>
<dbReference type="FunFam" id="1.10.10.10:FF:000035">
    <property type="entry name" value="General transcription factor IIF subunit 2"/>
    <property type="match status" value="1"/>
</dbReference>
<dbReference type="InterPro" id="IPR003196">
    <property type="entry name" value="TFIIF_beta"/>
</dbReference>
<evidence type="ECO:0000313" key="13">
    <source>
        <dbReference type="EMBL" id="EGT51356.1"/>
    </source>
</evidence>